<feature type="domain" description="Nephrocystin 3-like N-terminal" evidence="2">
    <location>
        <begin position="67"/>
        <end position="230"/>
    </location>
</feature>
<dbReference type="Pfam" id="PF24883">
    <property type="entry name" value="NPHP3_N"/>
    <property type="match status" value="1"/>
</dbReference>
<keyword evidence="4" id="KW-1185">Reference proteome</keyword>
<sequence>MSFSPASEIFFKDVVFIDNSIETVHVPSGPSGVEVLLTAPTPDATYDSSARDPPPRCFPGTREQYVEEITQWAISDGNEALLPVLWMKGPAGVGKSAVAQTCAEWLKDKNKPFAAFFFSIKGQNDPKRFFPSIAYQLCTILPEYHAMLDKMIRTDRTLVNKSARYQLQNLIIEPLRQLHKSGKGFTQGVPVLIDGLDECDGTEAQRTIINLVAKASQEDSSQLCWAFLSRPEPHIESMFSRPEITELTHRIFLPISHEADKEIALFLRSGFREIVERTNAGLEPQWPSDKIVESIVHAAWGLFIYAAAVLRFIGNSEWHSPADALSAVLELIDPTSTPQTNASRKSPLAELDALYKVILLCIPAQMASDTSLFFSLCCLTPTNSHLSAVMWSNMLRVSRIRLKAMCNQLGAVLYLRQERISDDISTIVGEHLSDDDGFNQLPDLNTTICYATGGSISFYHKSFIDFLMEPSRSGEFCATSPAMYETLFKHTTQLWLDYDSQISLPGPEWDFSSTPQILGRSPLSDPHPSEFVNLAIIGNIYDWIHITSIEAM</sequence>
<dbReference type="AlphaFoldDB" id="A0A8H5D5Y9"/>
<evidence type="ECO:0000313" key="4">
    <source>
        <dbReference type="Proteomes" id="UP000559027"/>
    </source>
</evidence>
<evidence type="ECO:0000313" key="3">
    <source>
        <dbReference type="EMBL" id="KAF5353348.1"/>
    </source>
</evidence>
<dbReference type="InterPro" id="IPR027417">
    <property type="entry name" value="P-loop_NTPase"/>
</dbReference>
<dbReference type="InterPro" id="IPR056884">
    <property type="entry name" value="NPHP3-like_N"/>
</dbReference>
<evidence type="ECO:0000259" key="2">
    <source>
        <dbReference type="Pfam" id="PF24883"/>
    </source>
</evidence>
<dbReference type="OrthoDB" id="5967843at2759"/>
<reference evidence="3 4" key="1">
    <citation type="journal article" date="2020" name="ISME J.">
        <title>Uncovering the hidden diversity of litter-decomposition mechanisms in mushroom-forming fungi.</title>
        <authorList>
            <person name="Floudas D."/>
            <person name="Bentzer J."/>
            <person name="Ahren D."/>
            <person name="Johansson T."/>
            <person name="Persson P."/>
            <person name="Tunlid A."/>
        </authorList>
    </citation>
    <scope>NUCLEOTIDE SEQUENCE [LARGE SCALE GENOMIC DNA]</scope>
    <source>
        <strain evidence="3 4">CBS 146.42</strain>
    </source>
</reference>
<organism evidence="3 4">
    <name type="scientific">Leucocoprinus leucothites</name>
    <dbReference type="NCBI Taxonomy" id="201217"/>
    <lineage>
        <taxon>Eukaryota</taxon>
        <taxon>Fungi</taxon>
        <taxon>Dikarya</taxon>
        <taxon>Basidiomycota</taxon>
        <taxon>Agaricomycotina</taxon>
        <taxon>Agaricomycetes</taxon>
        <taxon>Agaricomycetidae</taxon>
        <taxon>Agaricales</taxon>
        <taxon>Agaricineae</taxon>
        <taxon>Agaricaceae</taxon>
        <taxon>Leucocoprinus</taxon>
    </lineage>
</organism>
<evidence type="ECO:0000256" key="1">
    <source>
        <dbReference type="ARBA" id="ARBA00022737"/>
    </source>
</evidence>
<dbReference type="PANTHER" id="PTHR10039">
    <property type="entry name" value="AMELOGENIN"/>
    <property type="match status" value="1"/>
</dbReference>
<dbReference type="Proteomes" id="UP000559027">
    <property type="component" value="Unassembled WGS sequence"/>
</dbReference>
<name>A0A8H5D5Y9_9AGAR</name>
<dbReference type="EMBL" id="JAACJO010000010">
    <property type="protein sequence ID" value="KAF5353348.1"/>
    <property type="molecule type" value="Genomic_DNA"/>
</dbReference>
<dbReference type="PANTHER" id="PTHR10039:SF14">
    <property type="entry name" value="NACHT DOMAIN-CONTAINING PROTEIN"/>
    <property type="match status" value="1"/>
</dbReference>
<protein>
    <recommendedName>
        <fullName evidence="2">Nephrocystin 3-like N-terminal domain-containing protein</fullName>
    </recommendedName>
</protein>
<keyword evidence="1" id="KW-0677">Repeat</keyword>
<dbReference type="SUPFAM" id="SSF52540">
    <property type="entry name" value="P-loop containing nucleoside triphosphate hydrolases"/>
    <property type="match status" value="1"/>
</dbReference>
<dbReference type="Gene3D" id="3.40.50.300">
    <property type="entry name" value="P-loop containing nucleotide triphosphate hydrolases"/>
    <property type="match status" value="1"/>
</dbReference>
<comment type="caution">
    <text evidence="3">The sequence shown here is derived from an EMBL/GenBank/DDBJ whole genome shotgun (WGS) entry which is preliminary data.</text>
</comment>
<accession>A0A8H5D5Y9</accession>
<gene>
    <name evidence="3" type="ORF">D9756_007792</name>
</gene>
<proteinExistence type="predicted"/>